<keyword evidence="2 9" id="KW-0813">Transport</keyword>
<dbReference type="GO" id="GO:0005886">
    <property type="term" value="C:plasma membrane"/>
    <property type="evidence" value="ECO:0007669"/>
    <property type="project" value="TreeGrafter"/>
</dbReference>
<dbReference type="AlphaFoldDB" id="A0A5C3QRB9"/>
<feature type="transmembrane region" description="Helical" evidence="9">
    <location>
        <begin position="74"/>
        <end position="95"/>
    </location>
</feature>
<feature type="transmembrane region" description="Helical" evidence="9">
    <location>
        <begin position="280"/>
        <end position="300"/>
    </location>
</feature>
<feature type="transmembrane region" description="Helical" evidence="9">
    <location>
        <begin position="321"/>
        <end position="341"/>
    </location>
</feature>
<reference evidence="11 12" key="1">
    <citation type="journal article" date="2019" name="Nat. Ecol. Evol.">
        <title>Megaphylogeny resolves global patterns of mushroom evolution.</title>
        <authorList>
            <person name="Varga T."/>
            <person name="Krizsan K."/>
            <person name="Foldi C."/>
            <person name="Dima B."/>
            <person name="Sanchez-Garcia M."/>
            <person name="Sanchez-Ramirez S."/>
            <person name="Szollosi G.J."/>
            <person name="Szarkandi J.G."/>
            <person name="Papp V."/>
            <person name="Albert L."/>
            <person name="Andreopoulos W."/>
            <person name="Angelini C."/>
            <person name="Antonin V."/>
            <person name="Barry K.W."/>
            <person name="Bougher N.L."/>
            <person name="Buchanan P."/>
            <person name="Buyck B."/>
            <person name="Bense V."/>
            <person name="Catcheside P."/>
            <person name="Chovatia M."/>
            <person name="Cooper J."/>
            <person name="Damon W."/>
            <person name="Desjardin D."/>
            <person name="Finy P."/>
            <person name="Geml J."/>
            <person name="Haridas S."/>
            <person name="Hughes K."/>
            <person name="Justo A."/>
            <person name="Karasinski D."/>
            <person name="Kautmanova I."/>
            <person name="Kiss B."/>
            <person name="Kocsube S."/>
            <person name="Kotiranta H."/>
            <person name="LaButti K.M."/>
            <person name="Lechner B.E."/>
            <person name="Liimatainen K."/>
            <person name="Lipzen A."/>
            <person name="Lukacs Z."/>
            <person name="Mihaltcheva S."/>
            <person name="Morgado L.N."/>
            <person name="Niskanen T."/>
            <person name="Noordeloos M.E."/>
            <person name="Ohm R.A."/>
            <person name="Ortiz-Santana B."/>
            <person name="Ovrebo C."/>
            <person name="Racz N."/>
            <person name="Riley R."/>
            <person name="Savchenko A."/>
            <person name="Shiryaev A."/>
            <person name="Soop K."/>
            <person name="Spirin V."/>
            <person name="Szebenyi C."/>
            <person name="Tomsovsky M."/>
            <person name="Tulloss R.E."/>
            <person name="Uehling J."/>
            <person name="Grigoriev I.V."/>
            <person name="Vagvolgyi C."/>
            <person name="Papp T."/>
            <person name="Martin F.M."/>
            <person name="Miettinen O."/>
            <person name="Hibbett D.S."/>
            <person name="Nagy L.G."/>
        </authorList>
    </citation>
    <scope>NUCLEOTIDE SEQUENCE [LARGE SCALE GENOMIC DNA]</scope>
    <source>
        <strain evidence="11 12">CBS 309.79</strain>
    </source>
</reference>
<dbReference type="PANTHER" id="PTHR45711:SF9">
    <property type="entry name" value="ANION_PROTON EXCHANGE TRANSPORTER GEF1"/>
    <property type="match status" value="1"/>
</dbReference>
<evidence type="ECO:0000256" key="3">
    <source>
        <dbReference type="ARBA" id="ARBA00022692"/>
    </source>
</evidence>
<keyword evidence="12" id="KW-1185">Reference proteome</keyword>
<evidence type="ECO:0000256" key="6">
    <source>
        <dbReference type="ARBA" id="ARBA00023136"/>
    </source>
</evidence>
<feature type="transmembrane region" description="Helical" evidence="9">
    <location>
        <begin position="142"/>
        <end position="160"/>
    </location>
</feature>
<evidence type="ECO:0000256" key="2">
    <source>
        <dbReference type="ARBA" id="ARBA00022448"/>
    </source>
</evidence>
<dbReference type="Gene3D" id="3.90.1280.20">
    <property type="match status" value="1"/>
</dbReference>
<dbReference type="GO" id="GO:0000324">
    <property type="term" value="C:fungal-type vacuole"/>
    <property type="evidence" value="ECO:0007669"/>
    <property type="project" value="TreeGrafter"/>
</dbReference>
<gene>
    <name evidence="11" type="ORF">BDV98DRAFT_603395</name>
</gene>
<feature type="transmembrane region" description="Helical" evidence="9">
    <location>
        <begin position="186"/>
        <end position="204"/>
    </location>
</feature>
<feature type="transmembrane region" description="Helical" evidence="9">
    <location>
        <begin position="485"/>
        <end position="509"/>
    </location>
</feature>
<dbReference type="PANTHER" id="PTHR45711">
    <property type="entry name" value="CHLORIDE CHANNEL PROTEIN"/>
    <property type="match status" value="1"/>
</dbReference>
<dbReference type="InterPro" id="IPR000644">
    <property type="entry name" value="CBS_dom"/>
</dbReference>
<dbReference type="InterPro" id="IPR001807">
    <property type="entry name" value="ClC"/>
</dbReference>
<comment type="similarity">
    <text evidence="9">Belongs to the chloride channel (TC 2.A.49) family.</text>
</comment>
<dbReference type="STRING" id="1884261.A0A5C3QRB9"/>
<organism evidence="11 12">
    <name type="scientific">Pterulicium gracile</name>
    <dbReference type="NCBI Taxonomy" id="1884261"/>
    <lineage>
        <taxon>Eukaryota</taxon>
        <taxon>Fungi</taxon>
        <taxon>Dikarya</taxon>
        <taxon>Basidiomycota</taxon>
        <taxon>Agaricomycotina</taxon>
        <taxon>Agaricomycetes</taxon>
        <taxon>Agaricomycetidae</taxon>
        <taxon>Agaricales</taxon>
        <taxon>Pleurotineae</taxon>
        <taxon>Pterulaceae</taxon>
        <taxon>Pterulicium</taxon>
    </lineage>
</organism>
<dbReference type="Gene3D" id="3.10.580.20">
    <property type="match status" value="1"/>
</dbReference>
<evidence type="ECO:0000256" key="9">
    <source>
        <dbReference type="RuleBase" id="RU361221"/>
    </source>
</evidence>
<dbReference type="PRINTS" id="PR00762">
    <property type="entry name" value="CLCHANNEL"/>
</dbReference>
<keyword evidence="4 9" id="KW-1133">Transmembrane helix</keyword>
<keyword evidence="7 9" id="KW-0868">Chloride</keyword>
<feature type="transmembrane region" description="Helical" evidence="9">
    <location>
        <begin position="515"/>
        <end position="536"/>
    </location>
</feature>
<dbReference type="GO" id="GO:0006879">
    <property type="term" value="P:intracellular iron ion homeostasis"/>
    <property type="evidence" value="ECO:0007669"/>
    <property type="project" value="TreeGrafter"/>
</dbReference>
<evidence type="ECO:0000256" key="5">
    <source>
        <dbReference type="ARBA" id="ARBA00023065"/>
    </source>
</evidence>
<dbReference type="CDD" id="cd03684">
    <property type="entry name" value="ClC_3_like"/>
    <property type="match status" value="1"/>
</dbReference>
<evidence type="ECO:0000256" key="8">
    <source>
        <dbReference type="PROSITE-ProRule" id="PRU00703"/>
    </source>
</evidence>
<evidence type="ECO:0000256" key="1">
    <source>
        <dbReference type="ARBA" id="ARBA00004141"/>
    </source>
</evidence>
<comment type="subcellular location">
    <subcellularLocation>
        <location evidence="1 9">Membrane</location>
        <topology evidence="1 9">Multi-pass membrane protein</topology>
    </subcellularLocation>
</comment>
<dbReference type="GO" id="GO:0006878">
    <property type="term" value="P:intracellular copper ion homeostasis"/>
    <property type="evidence" value="ECO:0007669"/>
    <property type="project" value="TreeGrafter"/>
</dbReference>
<feature type="domain" description="CBS" evidence="10">
    <location>
        <begin position="689"/>
        <end position="745"/>
    </location>
</feature>
<dbReference type="InterPro" id="IPR014743">
    <property type="entry name" value="Cl-channel_core"/>
</dbReference>
<dbReference type="SUPFAM" id="SSF54631">
    <property type="entry name" value="CBS-domain pair"/>
    <property type="match status" value="1"/>
</dbReference>
<accession>A0A5C3QRB9</accession>
<evidence type="ECO:0000256" key="7">
    <source>
        <dbReference type="ARBA" id="ARBA00023214"/>
    </source>
</evidence>
<dbReference type="SUPFAM" id="SSF81340">
    <property type="entry name" value="Clc chloride channel"/>
    <property type="match status" value="1"/>
</dbReference>
<proteinExistence type="inferred from homology"/>
<evidence type="ECO:0000313" key="12">
    <source>
        <dbReference type="Proteomes" id="UP000305067"/>
    </source>
</evidence>
<dbReference type="GO" id="GO:0005769">
    <property type="term" value="C:early endosome"/>
    <property type="evidence" value="ECO:0007669"/>
    <property type="project" value="TreeGrafter"/>
</dbReference>
<keyword evidence="5 9" id="KW-0406">Ion transport</keyword>
<dbReference type="CDD" id="cd04591">
    <property type="entry name" value="CBS_pair_voltage-gated_CLC_euk_bac"/>
    <property type="match status" value="1"/>
</dbReference>
<evidence type="ECO:0000256" key="4">
    <source>
        <dbReference type="ARBA" id="ARBA00022989"/>
    </source>
</evidence>
<keyword evidence="8" id="KW-0129">CBS domain</keyword>
<feature type="transmembrane region" description="Helical" evidence="9">
    <location>
        <begin position="353"/>
        <end position="374"/>
    </location>
</feature>
<evidence type="ECO:0000313" key="11">
    <source>
        <dbReference type="EMBL" id="TFL03071.1"/>
    </source>
</evidence>
<dbReference type="Pfam" id="PF00654">
    <property type="entry name" value="Voltage_CLC"/>
    <property type="match status" value="1"/>
</dbReference>
<dbReference type="GO" id="GO:0005794">
    <property type="term" value="C:Golgi apparatus"/>
    <property type="evidence" value="ECO:0007669"/>
    <property type="project" value="TreeGrafter"/>
</dbReference>
<dbReference type="Pfam" id="PF00571">
    <property type="entry name" value="CBS"/>
    <property type="match status" value="1"/>
</dbReference>
<dbReference type="FunFam" id="1.10.3080.10:FF:000011">
    <property type="entry name" value="Chloride channel protein"/>
    <property type="match status" value="1"/>
</dbReference>
<feature type="transmembrane region" description="Helical" evidence="9">
    <location>
        <begin position="438"/>
        <end position="464"/>
    </location>
</feature>
<keyword evidence="6 9" id="KW-0472">Membrane</keyword>
<feature type="transmembrane region" description="Helical" evidence="9">
    <location>
        <begin position="415"/>
        <end position="432"/>
    </location>
</feature>
<evidence type="ECO:0000259" key="10">
    <source>
        <dbReference type="PROSITE" id="PS51371"/>
    </source>
</evidence>
<dbReference type="PROSITE" id="PS51371">
    <property type="entry name" value="CBS"/>
    <property type="match status" value="1"/>
</dbReference>
<protein>
    <recommendedName>
        <fullName evidence="9">Chloride channel protein</fullName>
    </recommendedName>
</protein>
<dbReference type="Gene3D" id="1.10.3080.10">
    <property type="entry name" value="Clc chloride channel"/>
    <property type="match status" value="1"/>
</dbReference>
<sequence>MAGSRQAGFIPVRREDSDDDTLEQIRSYEDFTTTGKRIREAKRAHYGPRRLRGQVNSEWLWAQIKSILETTQSWFVVILVGVLIGFISAILSIVAKWLSDIKLGYCSDGWWLNHQFCCWEIDDEDESCHVWQQWSSASPVRYVVYVLFATSFAFVAAHLVKNVARYAAGSGISEIKCILAGFHMKGYLGGITLLIKSVTLPLVIGSGLSVGKEGPSVHVGCCVAWVVARMFTRFGRSQGQMREIITAGSAAGVAVAFGSPIGGVLFSIEEMSHGVSINTMWRSFLCALVAAFTLAAMNPFRTGKLVLFQVTYDRDWHFFEIIFYVVLGIFGGLYGHFVVKFNIQYAAFRRKHLAGHAVAEAVGLAGMTACIGWFNRFIRIDMTESMAILFKECEGGGNTGNLCDTAQQWHMVNSLLLATVLRTMLVIVSYGCKVPAGIFVPSMAIGASCGRMVGIMVKALYQAYPKSGMFAYCKPDIPCITPGTYAFLGAAAALSGVMRITVSVVVIMFELTGALTYILPTMIVILVTKAVGDIMGTTGIADEMIRFNRYPYLESEELDYSVPVSTVMRQDLTVLTEKGMCVRDLEHLLSTTTVKGFPIIAQGTAQILVGHIGRTELRFVLEKATKLQVIRPDTPCSFAVEAGPEVEDAEELELDLVSGPAADIEEPLSSTLIQTAALEGEALKFWPWVNQTPMTVSPQQPLEIVMQLFKRMGPRVILVERHGALAGLVTVKDVLRFIATSEKASHSGDPLPGEAGGLEEFLEELYTSSSMLVERFITRCRGVLTSRR</sequence>
<dbReference type="InterPro" id="IPR046342">
    <property type="entry name" value="CBS_dom_sf"/>
</dbReference>
<dbReference type="GO" id="GO:0005783">
    <property type="term" value="C:endoplasmic reticulum"/>
    <property type="evidence" value="ECO:0007669"/>
    <property type="project" value="TreeGrafter"/>
</dbReference>
<dbReference type="Proteomes" id="UP000305067">
    <property type="component" value="Unassembled WGS sequence"/>
</dbReference>
<keyword evidence="3 9" id="KW-0812">Transmembrane</keyword>
<dbReference type="GO" id="GO:0005247">
    <property type="term" value="F:voltage-gated chloride channel activity"/>
    <property type="evidence" value="ECO:0007669"/>
    <property type="project" value="TreeGrafter"/>
</dbReference>
<feature type="transmembrane region" description="Helical" evidence="9">
    <location>
        <begin position="244"/>
        <end position="268"/>
    </location>
</feature>
<dbReference type="EMBL" id="ML178821">
    <property type="protein sequence ID" value="TFL03071.1"/>
    <property type="molecule type" value="Genomic_DNA"/>
</dbReference>
<name>A0A5C3QRB9_9AGAR</name>
<dbReference type="OrthoDB" id="44789at2759"/>